<dbReference type="PROSITE" id="PS51257">
    <property type="entry name" value="PROKAR_LIPOPROTEIN"/>
    <property type="match status" value="1"/>
</dbReference>
<name>A0A821XUQ1_9NEOP</name>
<feature type="signal peptide" evidence="1">
    <location>
        <begin position="1"/>
        <end position="17"/>
    </location>
</feature>
<gene>
    <name evidence="2" type="ORF">PMACD_LOCUS15550</name>
</gene>
<organism evidence="2 3">
    <name type="scientific">Pieris macdunnoughi</name>
    <dbReference type="NCBI Taxonomy" id="345717"/>
    <lineage>
        <taxon>Eukaryota</taxon>
        <taxon>Metazoa</taxon>
        <taxon>Ecdysozoa</taxon>
        <taxon>Arthropoda</taxon>
        <taxon>Hexapoda</taxon>
        <taxon>Insecta</taxon>
        <taxon>Pterygota</taxon>
        <taxon>Neoptera</taxon>
        <taxon>Endopterygota</taxon>
        <taxon>Lepidoptera</taxon>
        <taxon>Glossata</taxon>
        <taxon>Ditrysia</taxon>
        <taxon>Papilionoidea</taxon>
        <taxon>Pieridae</taxon>
        <taxon>Pierinae</taxon>
        <taxon>Pieris</taxon>
    </lineage>
</organism>
<evidence type="ECO:0000313" key="2">
    <source>
        <dbReference type="EMBL" id="CAF4949671.1"/>
    </source>
</evidence>
<dbReference type="AlphaFoldDB" id="A0A821XUQ1"/>
<evidence type="ECO:0000256" key="1">
    <source>
        <dbReference type="SAM" id="SignalP"/>
    </source>
</evidence>
<dbReference type="EMBL" id="CAJOBZ010000072">
    <property type="protein sequence ID" value="CAF4949671.1"/>
    <property type="molecule type" value="Genomic_DNA"/>
</dbReference>
<sequence length="108" mass="11904">MLRLLLLLLIAILAVSCYPTDNGLLIRLKRVPYNAPPDNSEEQPFWPPPPPFWAPPFWRQNQEASQSYKDNDFRDSIADQPCSGCKGGAVSTSQSDTGDAISVAIARS</sequence>
<evidence type="ECO:0000313" key="3">
    <source>
        <dbReference type="Proteomes" id="UP000663880"/>
    </source>
</evidence>
<keyword evidence="3" id="KW-1185">Reference proteome</keyword>
<protein>
    <submittedName>
        <fullName evidence="2">Uncharacterized protein</fullName>
    </submittedName>
</protein>
<dbReference type="Proteomes" id="UP000663880">
    <property type="component" value="Unassembled WGS sequence"/>
</dbReference>
<reference evidence="2" key="1">
    <citation type="submission" date="2021-02" db="EMBL/GenBank/DDBJ databases">
        <authorList>
            <person name="Steward A R."/>
        </authorList>
    </citation>
    <scope>NUCLEOTIDE SEQUENCE</scope>
</reference>
<feature type="chain" id="PRO_5032657175" evidence="1">
    <location>
        <begin position="18"/>
        <end position="108"/>
    </location>
</feature>
<proteinExistence type="predicted"/>
<accession>A0A821XUQ1</accession>
<comment type="caution">
    <text evidence="2">The sequence shown here is derived from an EMBL/GenBank/DDBJ whole genome shotgun (WGS) entry which is preliminary data.</text>
</comment>
<keyword evidence="1" id="KW-0732">Signal</keyword>